<dbReference type="PRINTS" id="PR00502">
    <property type="entry name" value="NUDIXFAMILY"/>
</dbReference>
<dbReference type="CDD" id="cd03671">
    <property type="entry name" value="NUDIX_Ap4A_hydrolase_plant_like"/>
    <property type="match status" value="1"/>
</dbReference>
<dbReference type="GO" id="GO:0034432">
    <property type="term" value="F:bis(5'-adenosyl)-pentaphosphatase activity"/>
    <property type="evidence" value="ECO:0007669"/>
    <property type="project" value="TreeGrafter"/>
</dbReference>
<name>A0A1W6P233_9RHOB</name>
<dbReference type="NCBIfam" id="NF001938">
    <property type="entry name" value="PRK00714.1-5"/>
    <property type="match status" value="1"/>
</dbReference>
<evidence type="ECO:0000313" key="5">
    <source>
        <dbReference type="EMBL" id="ARO15578.1"/>
    </source>
</evidence>
<evidence type="ECO:0000259" key="4">
    <source>
        <dbReference type="PROSITE" id="PS51462"/>
    </source>
</evidence>
<dbReference type="GO" id="GO:0006753">
    <property type="term" value="P:nucleoside phosphate metabolic process"/>
    <property type="evidence" value="ECO:0007669"/>
    <property type="project" value="TreeGrafter"/>
</dbReference>
<dbReference type="PANTHER" id="PTHR11839">
    <property type="entry name" value="UDP/ADP-SUGAR PYROPHOSPHATASE"/>
    <property type="match status" value="1"/>
</dbReference>
<dbReference type="Proteomes" id="UP000242447">
    <property type="component" value="Chromosome"/>
</dbReference>
<dbReference type="Pfam" id="PF00293">
    <property type="entry name" value="NUDIX"/>
    <property type="match status" value="1"/>
</dbReference>
<accession>A0A1W6P233</accession>
<comment type="function">
    <text evidence="3">Accelerates the degradation of transcripts by removing pyrophosphate from the 5'-end of triphosphorylated RNA, leading to a more labile monophosphorylated state that can stimulate subsequent ribonuclease cleavage.</text>
</comment>
<protein>
    <recommendedName>
        <fullName evidence="3">RNA pyrophosphohydrolase</fullName>
        <ecNumber evidence="3">3.6.1.-</ecNumber>
    </recommendedName>
    <alternativeName>
        <fullName evidence="3">(Di)nucleoside polyphosphate hydrolase</fullName>
    </alternativeName>
</protein>
<dbReference type="AlphaFoldDB" id="A0A1W6P233"/>
<dbReference type="RefSeq" id="WP_085786954.1">
    <property type="nucleotide sequence ID" value="NZ_CP019937.1"/>
</dbReference>
<gene>
    <name evidence="3 5" type="primary">nudH</name>
    <name evidence="3" type="synonym">rppH</name>
    <name evidence="5" type="ORF">BVG79_02238</name>
</gene>
<dbReference type="GO" id="GO:0008893">
    <property type="term" value="F:guanosine-3',5'-bis(diphosphate) 3'-diphosphatase activity"/>
    <property type="evidence" value="ECO:0007669"/>
    <property type="project" value="TreeGrafter"/>
</dbReference>
<dbReference type="OrthoDB" id="9816040at2"/>
<sequence length="155" mass="17316">MSDLPYRPCVGVMLVNDAGRAFVGRRIDTPGPAWQMPQGGIDPGEDAKTAGLRELWEETGVTADKVTLERISTGTYTYELPPELLGVAWGGKYRGQIQTWVLLRFHGTDADINIATDHPEFSEWKWAAITDLVPEIVPFKRHVYEGVIREFADSL</sequence>
<dbReference type="STRING" id="92947.BVG79_02238"/>
<evidence type="ECO:0000313" key="6">
    <source>
        <dbReference type="Proteomes" id="UP000242447"/>
    </source>
</evidence>
<dbReference type="PROSITE" id="PS51462">
    <property type="entry name" value="NUDIX"/>
    <property type="match status" value="1"/>
</dbReference>
<evidence type="ECO:0000256" key="3">
    <source>
        <dbReference type="HAMAP-Rule" id="MF_00298"/>
    </source>
</evidence>
<reference evidence="5 6" key="1">
    <citation type="submission" date="2017-02" db="EMBL/GenBank/DDBJ databases">
        <title>Ketogulonicigenium robustum SPU B003 Genome sequencing and assembly.</title>
        <authorList>
            <person name="Li Y."/>
            <person name="Liu L."/>
            <person name="Wang C."/>
            <person name="Zhang M."/>
            <person name="Zhang T."/>
            <person name="Zhang Y."/>
        </authorList>
    </citation>
    <scope>NUCLEOTIDE SEQUENCE [LARGE SCALE GENOMIC DNA]</scope>
    <source>
        <strain evidence="5 6">SPU_B003</strain>
    </source>
</reference>
<dbReference type="InterPro" id="IPR020476">
    <property type="entry name" value="Nudix_hydrolase"/>
</dbReference>
<proteinExistence type="inferred from homology"/>
<dbReference type="SUPFAM" id="SSF55811">
    <property type="entry name" value="Nudix"/>
    <property type="match status" value="1"/>
</dbReference>
<dbReference type="EMBL" id="CP019937">
    <property type="protein sequence ID" value="ARO15578.1"/>
    <property type="molecule type" value="Genomic_DNA"/>
</dbReference>
<dbReference type="InterPro" id="IPR000086">
    <property type="entry name" value="NUDIX_hydrolase_dom"/>
</dbReference>
<keyword evidence="2 3" id="KW-0378">Hydrolase</keyword>
<dbReference type="InterPro" id="IPR022927">
    <property type="entry name" value="RppH"/>
</dbReference>
<dbReference type="Gene3D" id="3.90.79.10">
    <property type="entry name" value="Nucleoside Triphosphate Pyrophosphohydrolase"/>
    <property type="match status" value="1"/>
</dbReference>
<dbReference type="GO" id="GO:0019693">
    <property type="term" value="P:ribose phosphate metabolic process"/>
    <property type="evidence" value="ECO:0007669"/>
    <property type="project" value="TreeGrafter"/>
</dbReference>
<dbReference type="EC" id="3.6.1.-" evidence="3"/>
<evidence type="ECO:0000256" key="2">
    <source>
        <dbReference type="ARBA" id="ARBA00022801"/>
    </source>
</evidence>
<comment type="cofactor">
    <cofactor evidence="3">
        <name>a divalent metal cation</name>
        <dbReference type="ChEBI" id="CHEBI:60240"/>
    </cofactor>
</comment>
<evidence type="ECO:0000256" key="1">
    <source>
        <dbReference type="ARBA" id="ARBA00001936"/>
    </source>
</evidence>
<keyword evidence="6" id="KW-1185">Reference proteome</keyword>
<dbReference type="PANTHER" id="PTHR11839:SF22">
    <property type="entry name" value="NUDIX HYDROLASE 26, CHLOROPLASTIC"/>
    <property type="match status" value="1"/>
</dbReference>
<dbReference type="KEGG" id="kro:BVG79_02238"/>
<feature type="domain" description="Nudix hydrolase" evidence="4">
    <location>
        <begin position="5"/>
        <end position="149"/>
    </location>
</feature>
<dbReference type="HAMAP" id="MF_00298">
    <property type="entry name" value="Nudix_RppH"/>
    <property type="match status" value="1"/>
</dbReference>
<comment type="cofactor">
    <cofactor evidence="1">
        <name>Mn(2+)</name>
        <dbReference type="ChEBI" id="CHEBI:29035"/>
    </cofactor>
</comment>
<comment type="similarity">
    <text evidence="3">Belongs to the Nudix hydrolase family. RppH subfamily.</text>
</comment>
<dbReference type="InterPro" id="IPR015797">
    <property type="entry name" value="NUDIX_hydrolase-like_dom_sf"/>
</dbReference>
<organism evidence="5 6">
    <name type="scientific">Ketogulonicigenium robustum</name>
    <dbReference type="NCBI Taxonomy" id="92947"/>
    <lineage>
        <taxon>Bacteria</taxon>
        <taxon>Pseudomonadati</taxon>
        <taxon>Pseudomonadota</taxon>
        <taxon>Alphaproteobacteria</taxon>
        <taxon>Rhodobacterales</taxon>
        <taxon>Roseobacteraceae</taxon>
        <taxon>Ketogulonicigenium</taxon>
    </lineage>
</organism>
<feature type="short sequence motif" description="Nudix box" evidence="3">
    <location>
        <begin position="39"/>
        <end position="60"/>
    </location>
</feature>